<evidence type="ECO:0000313" key="1">
    <source>
        <dbReference type="EMBL" id="KKK47637.1"/>
    </source>
</evidence>
<accession>A0A0F8VTH5</accession>
<reference evidence="1" key="1">
    <citation type="journal article" date="2015" name="Nature">
        <title>Complex archaea that bridge the gap between prokaryotes and eukaryotes.</title>
        <authorList>
            <person name="Spang A."/>
            <person name="Saw J.H."/>
            <person name="Jorgensen S.L."/>
            <person name="Zaremba-Niedzwiedzka K."/>
            <person name="Martijn J."/>
            <person name="Lind A.E."/>
            <person name="van Eijk R."/>
            <person name="Schleper C."/>
            <person name="Guy L."/>
            <person name="Ettema T.J."/>
        </authorList>
    </citation>
    <scope>NUCLEOTIDE SEQUENCE</scope>
</reference>
<name>A0A0F8VTH5_9ZZZZ</name>
<comment type="caution">
    <text evidence="1">The sequence shown here is derived from an EMBL/GenBank/DDBJ whole genome shotgun (WGS) entry which is preliminary data.</text>
</comment>
<proteinExistence type="predicted"/>
<protein>
    <submittedName>
        <fullName evidence="1">Uncharacterized protein</fullName>
    </submittedName>
</protein>
<feature type="non-terminal residue" evidence="1">
    <location>
        <position position="1"/>
    </location>
</feature>
<organism evidence="1">
    <name type="scientific">marine sediment metagenome</name>
    <dbReference type="NCBI Taxonomy" id="412755"/>
    <lineage>
        <taxon>unclassified sequences</taxon>
        <taxon>metagenomes</taxon>
        <taxon>ecological metagenomes</taxon>
    </lineage>
</organism>
<dbReference type="EMBL" id="LAZR01069476">
    <property type="protein sequence ID" value="KKK47637.1"/>
    <property type="molecule type" value="Genomic_DNA"/>
</dbReference>
<dbReference type="AlphaFoldDB" id="A0A0F8VTH5"/>
<gene>
    <name evidence="1" type="ORF">LCGC14_3153220</name>
</gene>
<sequence>DVPNSWGPMMIVARMNQAATAAPMVRAVDMAAPISIFFKLLPFRCLPLVNGPHLGG</sequence>